<feature type="domain" description="CUB" evidence="4">
    <location>
        <begin position="1"/>
        <end position="109"/>
    </location>
</feature>
<dbReference type="SUPFAM" id="SSF49854">
    <property type="entry name" value="Spermadhesin, CUB domain"/>
    <property type="match status" value="2"/>
</dbReference>
<evidence type="ECO:0000256" key="3">
    <source>
        <dbReference type="PROSITE-ProRule" id="PRU00059"/>
    </source>
</evidence>
<dbReference type="Gene3D" id="2.60.120.290">
    <property type="entry name" value="Spermadhesin, CUB domain"/>
    <property type="match status" value="2"/>
</dbReference>
<dbReference type="InterPro" id="IPR035914">
    <property type="entry name" value="Sperma_CUB_dom_sf"/>
</dbReference>
<reference evidence="5 6" key="1">
    <citation type="journal article" date="2021" name="BMC Biol.">
        <title>Horizontally acquired antibacterial genes associated with adaptive radiation of ladybird beetles.</title>
        <authorList>
            <person name="Li H.S."/>
            <person name="Tang X.F."/>
            <person name="Huang Y.H."/>
            <person name="Xu Z.Y."/>
            <person name="Chen M.L."/>
            <person name="Du X.Y."/>
            <person name="Qiu B.Y."/>
            <person name="Chen P.T."/>
            <person name="Zhang W."/>
            <person name="Slipinski A."/>
            <person name="Escalona H.E."/>
            <person name="Waterhouse R.M."/>
            <person name="Zwick A."/>
            <person name="Pang H."/>
        </authorList>
    </citation>
    <scope>NUCLEOTIDE SEQUENCE [LARGE SCALE GENOMIC DNA]</scope>
    <source>
        <strain evidence="5">SYSU2018</strain>
    </source>
</reference>
<proteinExistence type="predicted"/>
<evidence type="ECO:0000313" key="5">
    <source>
        <dbReference type="EMBL" id="KAL3287738.1"/>
    </source>
</evidence>
<evidence type="ECO:0000256" key="2">
    <source>
        <dbReference type="ARBA" id="ARBA00023157"/>
    </source>
</evidence>
<feature type="domain" description="CUB" evidence="4">
    <location>
        <begin position="123"/>
        <end position="242"/>
    </location>
</feature>
<sequence length="261" mass="30586">MLFPCVIGKFCLGKDERTVVRSVRLSPAGYLVTLDFWDWFSIEDSTDCKNDYLEVRDGPFGFNKQMENRRFCGNDFPPMMTSSDRHLWIHFHSDENIECKGFKAVFDFVLRPPSLQTPEVRPCYMKKENMEQGKLNSSEIPAELIEFDQKNGLPVDCIWIIEVRPNWKIHLQFELFKLEEPNNCDANFIQIFHDKTDMTSKEKTFCGSLADPVMSKNNVMIVRFYNEILTNKSMFAANFTTYRDNSKNSLFPMRALMLFKL</sequence>
<dbReference type="EMBL" id="JABFTP020000185">
    <property type="protein sequence ID" value="KAL3287738.1"/>
    <property type="molecule type" value="Genomic_DNA"/>
</dbReference>
<dbReference type="Proteomes" id="UP001516400">
    <property type="component" value="Unassembled WGS sequence"/>
</dbReference>
<dbReference type="PROSITE" id="PS01180">
    <property type="entry name" value="CUB"/>
    <property type="match status" value="2"/>
</dbReference>
<dbReference type="InterPro" id="IPR000859">
    <property type="entry name" value="CUB_dom"/>
</dbReference>
<organism evidence="5 6">
    <name type="scientific">Cryptolaemus montrouzieri</name>
    <dbReference type="NCBI Taxonomy" id="559131"/>
    <lineage>
        <taxon>Eukaryota</taxon>
        <taxon>Metazoa</taxon>
        <taxon>Ecdysozoa</taxon>
        <taxon>Arthropoda</taxon>
        <taxon>Hexapoda</taxon>
        <taxon>Insecta</taxon>
        <taxon>Pterygota</taxon>
        <taxon>Neoptera</taxon>
        <taxon>Endopterygota</taxon>
        <taxon>Coleoptera</taxon>
        <taxon>Polyphaga</taxon>
        <taxon>Cucujiformia</taxon>
        <taxon>Coccinelloidea</taxon>
        <taxon>Coccinellidae</taxon>
        <taxon>Scymninae</taxon>
        <taxon>Scymnini</taxon>
        <taxon>Cryptolaemus</taxon>
    </lineage>
</organism>
<dbReference type="SMART" id="SM00042">
    <property type="entry name" value="CUB"/>
    <property type="match status" value="2"/>
</dbReference>
<gene>
    <name evidence="5" type="ORF">HHI36_002202</name>
</gene>
<dbReference type="PANTHER" id="PTHR24251:SF28">
    <property type="entry name" value="NEUROPILIN AND TOLLOID-LIKE, ISOFORM B"/>
    <property type="match status" value="1"/>
</dbReference>
<protein>
    <recommendedName>
        <fullName evidence="4">CUB domain-containing protein</fullName>
    </recommendedName>
</protein>
<evidence type="ECO:0000256" key="1">
    <source>
        <dbReference type="ARBA" id="ARBA00022737"/>
    </source>
</evidence>
<accession>A0ABD2PAJ2</accession>
<evidence type="ECO:0000259" key="4">
    <source>
        <dbReference type="PROSITE" id="PS01180"/>
    </source>
</evidence>
<keyword evidence="2" id="KW-1015">Disulfide bond</keyword>
<keyword evidence="1" id="KW-0677">Repeat</keyword>
<comment type="caution">
    <text evidence="3">Lacks conserved residue(s) required for the propagation of feature annotation.</text>
</comment>
<name>A0ABD2PAJ2_9CUCU</name>
<dbReference type="Pfam" id="PF00431">
    <property type="entry name" value="CUB"/>
    <property type="match status" value="2"/>
</dbReference>
<comment type="caution">
    <text evidence="5">The sequence shown here is derived from an EMBL/GenBank/DDBJ whole genome shotgun (WGS) entry which is preliminary data.</text>
</comment>
<dbReference type="AlphaFoldDB" id="A0ABD2PAJ2"/>
<dbReference type="PANTHER" id="PTHR24251">
    <property type="entry name" value="OVOCHYMASE-RELATED"/>
    <property type="match status" value="1"/>
</dbReference>
<evidence type="ECO:0000313" key="6">
    <source>
        <dbReference type="Proteomes" id="UP001516400"/>
    </source>
</evidence>
<dbReference type="CDD" id="cd00041">
    <property type="entry name" value="CUB"/>
    <property type="match status" value="2"/>
</dbReference>
<keyword evidence="6" id="KW-1185">Reference proteome</keyword>